<reference evidence="2" key="1">
    <citation type="submission" date="2023-07" db="EMBL/GenBank/DDBJ databases">
        <title>A chromosome-level genome assembly of Lolium multiflorum.</title>
        <authorList>
            <person name="Chen Y."/>
            <person name="Copetti D."/>
            <person name="Kolliker R."/>
            <person name="Studer B."/>
        </authorList>
    </citation>
    <scope>NUCLEOTIDE SEQUENCE</scope>
    <source>
        <strain evidence="2">02402/16</strain>
        <tissue evidence="2">Leaf</tissue>
    </source>
</reference>
<dbReference type="Gene3D" id="1.20.1280.50">
    <property type="match status" value="1"/>
</dbReference>
<dbReference type="AlphaFoldDB" id="A0AAD8RZH5"/>
<dbReference type="PANTHER" id="PTHR31111:SF133">
    <property type="entry name" value="OS07G0196600 PROTEIN"/>
    <property type="match status" value="1"/>
</dbReference>
<evidence type="ECO:0000259" key="1">
    <source>
        <dbReference type="PROSITE" id="PS50181"/>
    </source>
</evidence>
<gene>
    <name evidence="2" type="ORF">QYE76_059520</name>
</gene>
<sequence length="375" mass="41804">MALQEACSAAAPCGPPASSIGIIPADVLYDVLLHLPAKTLCRFRAVSRSWRSLLTADPHFAEAHTSRHPVVVTVFFDEDRRSHADIFDLSGNRLRRVTLEEPCFFITGLCTQGNLACLTQTGVSPNRVCLINLATGVTSVLPGPEEAGNAMYMLGEVASSGEHKLLCVDVIHCHVFVLGLGGNHRRWRRKKSPPVRVAGESYRAGNAAVVQGTVYCLVSQHTGDAAIYKDSMVSFDLETEEWAPTFLPGSLGDGLNGLRRPCFYLDISLAELSGYLVTAHTDHYTWSMDLWFLVEGQWCRRYHIWLNVIFYSPDMLAEPWFVFDDGRIVLSTYDVYKRSMGFWVYDTRSKARIGEMTEIRDWDRVGVCTGSLLCP</sequence>
<dbReference type="Pfam" id="PF00646">
    <property type="entry name" value="F-box"/>
    <property type="match status" value="1"/>
</dbReference>
<dbReference type="SMART" id="SM00256">
    <property type="entry name" value="FBOX"/>
    <property type="match status" value="1"/>
</dbReference>
<dbReference type="InterPro" id="IPR036047">
    <property type="entry name" value="F-box-like_dom_sf"/>
</dbReference>
<dbReference type="PANTHER" id="PTHR31111">
    <property type="entry name" value="BNAA05G37150D PROTEIN-RELATED"/>
    <property type="match status" value="1"/>
</dbReference>
<evidence type="ECO:0000313" key="2">
    <source>
        <dbReference type="EMBL" id="KAK1641715.1"/>
    </source>
</evidence>
<proteinExistence type="predicted"/>
<dbReference type="EMBL" id="JAUUTY010000004">
    <property type="protein sequence ID" value="KAK1641715.1"/>
    <property type="molecule type" value="Genomic_DNA"/>
</dbReference>
<organism evidence="2 3">
    <name type="scientific">Lolium multiflorum</name>
    <name type="common">Italian ryegrass</name>
    <name type="synonym">Lolium perenne subsp. multiflorum</name>
    <dbReference type="NCBI Taxonomy" id="4521"/>
    <lineage>
        <taxon>Eukaryota</taxon>
        <taxon>Viridiplantae</taxon>
        <taxon>Streptophyta</taxon>
        <taxon>Embryophyta</taxon>
        <taxon>Tracheophyta</taxon>
        <taxon>Spermatophyta</taxon>
        <taxon>Magnoliopsida</taxon>
        <taxon>Liliopsida</taxon>
        <taxon>Poales</taxon>
        <taxon>Poaceae</taxon>
        <taxon>BOP clade</taxon>
        <taxon>Pooideae</taxon>
        <taxon>Poodae</taxon>
        <taxon>Poeae</taxon>
        <taxon>Poeae Chloroplast Group 2 (Poeae type)</taxon>
        <taxon>Loliodinae</taxon>
        <taxon>Loliinae</taxon>
        <taxon>Lolium</taxon>
    </lineage>
</organism>
<dbReference type="InterPro" id="IPR001810">
    <property type="entry name" value="F-box_dom"/>
</dbReference>
<dbReference type="Proteomes" id="UP001231189">
    <property type="component" value="Unassembled WGS sequence"/>
</dbReference>
<keyword evidence="3" id="KW-1185">Reference proteome</keyword>
<evidence type="ECO:0000313" key="3">
    <source>
        <dbReference type="Proteomes" id="UP001231189"/>
    </source>
</evidence>
<comment type="caution">
    <text evidence="2">The sequence shown here is derived from an EMBL/GenBank/DDBJ whole genome shotgun (WGS) entry which is preliminary data.</text>
</comment>
<dbReference type="PROSITE" id="PS50181">
    <property type="entry name" value="FBOX"/>
    <property type="match status" value="1"/>
</dbReference>
<dbReference type="SUPFAM" id="SSF81383">
    <property type="entry name" value="F-box domain"/>
    <property type="match status" value="1"/>
</dbReference>
<protein>
    <recommendedName>
        <fullName evidence="1">F-box domain-containing protein</fullName>
    </recommendedName>
</protein>
<accession>A0AAD8RZH5</accession>
<name>A0AAD8RZH5_LOLMU</name>
<feature type="domain" description="F-box" evidence="1">
    <location>
        <begin position="17"/>
        <end position="63"/>
    </location>
</feature>